<dbReference type="GO" id="GO:0006412">
    <property type="term" value="P:translation"/>
    <property type="evidence" value="ECO:0007669"/>
    <property type="project" value="UniProtKB-UniRule"/>
</dbReference>
<evidence type="ECO:0000256" key="4">
    <source>
        <dbReference type="ARBA" id="ARBA00022884"/>
    </source>
</evidence>
<dbReference type="PRINTS" id="PR01249">
    <property type="entry name" value="RIBOSOMALL31"/>
</dbReference>
<comment type="subunit">
    <text evidence="2 8">Part of the 50S ribosomal subunit.</text>
</comment>
<keyword evidence="4 8" id="KW-0694">RNA-binding</keyword>
<dbReference type="PANTHER" id="PTHR33280:SF1">
    <property type="entry name" value="LARGE RIBOSOMAL SUBUNIT PROTEIN BL31C"/>
    <property type="match status" value="1"/>
</dbReference>
<dbReference type="Proteomes" id="UP000011770">
    <property type="component" value="Unassembled WGS sequence"/>
</dbReference>
<dbReference type="InterPro" id="IPR042105">
    <property type="entry name" value="Ribosomal_bL31_sf"/>
</dbReference>
<gene>
    <name evidence="8 9" type="primary">rpmE</name>
    <name evidence="9" type="ORF">LEP1GSC188_0781</name>
</gene>
<accession>M3G7B2</accession>
<reference evidence="9 10" key="1">
    <citation type="submission" date="2013-01" db="EMBL/GenBank/DDBJ databases">
        <authorList>
            <person name="Harkins D.M."/>
            <person name="Durkin A.S."/>
            <person name="Brinkac L.M."/>
            <person name="Haft D.H."/>
            <person name="Selengut J.D."/>
            <person name="Sanka R."/>
            <person name="DePew J."/>
            <person name="Purushe J."/>
            <person name="Tulsiani S.M."/>
            <person name="Graham G.C."/>
            <person name="Burns M.-A."/>
            <person name="Dohnt M.F."/>
            <person name="Smythe L.D."/>
            <person name="McKay D.B."/>
            <person name="Craig S.B."/>
            <person name="Vinetz J.M."/>
            <person name="Sutton G.G."/>
            <person name="Nierman W.C."/>
            <person name="Fouts D.E."/>
        </authorList>
    </citation>
    <scope>NUCLEOTIDE SEQUENCE [LARGE SCALE GENOMIC DNA]</scope>
    <source>
        <strain evidence="9 10">LT2116</strain>
    </source>
</reference>
<sequence length="79" mass="8782">MKTGIHPNYKAAKISCASCGTVYETRTSIGDINIEICSACHPFFTGKSKLVDTTGRVDKFKKNTRCSEFPRTLLLFYAV</sequence>
<dbReference type="PROSITE" id="PS01143">
    <property type="entry name" value="RIBOSOMAL_L31"/>
    <property type="match status" value="1"/>
</dbReference>
<evidence type="ECO:0000256" key="2">
    <source>
        <dbReference type="ARBA" id="ARBA00011838"/>
    </source>
</evidence>
<dbReference type="EMBL" id="AHOR02000029">
    <property type="protein sequence ID" value="EMF81884.1"/>
    <property type="molecule type" value="Genomic_DNA"/>
</dbReference>
<keyword evidence="3 8" id="KW-0699">rRNA-binding</keyword>
<dbReference type="GO" id="GO:0019843">
    <property type="term" value="F:rRNA binding"/>
    <property type="evidence" value="ECO:0007669"/>
    <property type="project" value="UniProtKB-KW"/>
</dbReference>
<protein>
    <recommendedName>
        <fullName evidence="7 8">Large ribosomal subunit protein bL31</fullName>
    </recommendedName>
</protein>
<evidence type="ECO:0000256" key="7">
    <source>
        <dbReference type="ARBA" id="ARBA00035687"/>
    </source>
</evidence>
<dbReference type="NCBIfam" id="TIGR00105">
    <property type="entry name" value="L31"/>
    <property type="match status" value="1"/>
</dbReference>
<keyword evidence="6 8" id="KW-0687">Ribonucleoprotein</keyword>
<evidence type="ECO:0000256" key="6">
    <source>
        <dbReference type="ARBA" id="ARBA00023274"/>
    </source>
</evidence>
<dbReference type="AlphaFoldDB" id="M3G7B2"/>
<comment type="function">
    <text evidence="8">Binds the 23S rRNA.</text>
</comment>
<evidence type="ECO:0000256" key="5">
    <source>
        <dbReference type="ARBA" id="ARBA00022980"/>
    </source>
</evidence>
<dbReference type="GO" id="GO:0003735">
    <property type="term" value="F:structural constituent of ribosome"/>
    <property type="evidence" value="ECO:0007669"/>
    <property type="project" value="InterPro"/>
</dbReference>
<evidence type="ECO:0000313" key="9">
    <source>
        <dbReference type="EMBL" id="EMF81884.1"/>
    </source>
</evidence>
<comment type="similarity">
    <text evidence="1 8">Belongs to the bacterial ribosomal protein bL31 family. Type A subfamily.</text>
</comment>
<evidence type="ECO:0000256" key="8">
    <source>
        <dbReference type="HAMAP-Rule" id="MF_00501"/>
    </source>
</evidence>
<proteinExistence type="inferred from homology"/>
<evidence type="ECO:0000256" key="3">
    <source>
        <dbReference type="ARBA" id="ARBA00022730"/>
    </source>
</evidence>
<dbReference type="InterPro" id="IPR002150">
    <property type="entry name" value="Ribosomal_bL31"/>
</dbReference>
<organism evidence="9 10">
    <name type="scientific">Leptospira weilii serovar Topaz str. LT2116</name>
    <dbReference type="NCBI Taxonomy" id="1088540"/>
    <lineage>
        <taxon>Bacteria</taxon>
        <taxon>Pseudomonadati</taxon>
        <taxon>Spirochaetota</taxon>
        <taxon>Spirochaetia</taxon>
        <taxon>Leptospirales</taxon>
        <taxon>Leptospiraceae</taxon>
        <taxon>Leptospira</taxon>
    </lineage>
</organism>
<dbReference type="SUPFAM" id="SSF143800">
    <property type="entry name" value="L28p-like"/>
    <property type="match status" value="1"/>
</dbReference>
<dbReference type="GO" id="GO:1990904">
    <property type="term" value="C:ribonucleoprotein complex"/>
    <property type="evidence" value="ECO:0007669"/>
    <property type="project" value="UniProtKB-KW"/>
</dbReference>
<keyword evidence="5 8" id="KW-0689">Ribosomal protein</keyword>
<dbReference type="HAMAP" id="MF_00501">
    <property type="entry name" value="Ribosomal_bL31_1"/>
    <property type="match status" value="1"/>
</dbReference>
<dbReference type="Gene3D" id="4.10.830.30">
    <property type="entry name" value="Ribosomal protein L31"/>
    <property type="match status" value="1"/>
</dbReference>
<dbReference type="GO" id="GO:0005840">
    <property type="term" value="C:ribosome"/>
    <property type="evidence" value="ECO:0007669"/>
    <property type="project" value="UniProtKB-KW"/>
</dbReference>
<dbReference type="InterPro" id="IPR027491">
    <property type="entry name" value="Ribosomal_bL31_A"/>
</dbReference>
<name>M3G7B2_9LEPT</name>
<comment type="caution">
    <text evidence="8">Lacks conserved residue(s) required for the propagation of feature annotation.</text>
</comment>
<evidence type="ECO:0000256" key="1">
    <source>
        <dbReference type="ARBA" id="ARBA00009296"/>
    </source>
</evidence>
<dbReference type="Pfam" id="PF01197">
    <property type="entry name" value="Ribosomal_L31"/>
    <property type="match status" value="1"/>
</dbReference>
<comment type="caution">
    <text evidence="9">The sequence shown here is derived from an EMBL/GenBank/DDBJ whole genome shotgun (WGS) entry which is preliminary data.</text>
</comment>
<dbReference type="NCBIfam" id="NF000612">
    <property type="entry name" value="PRK00019.1"/>
    <property type="match status" value="1"/>
</dbReference>
<evidence type="ECO:0000313" key="10">
    <source>
        <dbReference type="Proteomes" id="UP000011770"/>
    </source>
</evidence>
<dbReference type="PANTHER" id="PTHR33280">
    <property type="entry name" value="50S RIBOSOMAL PROTEIN L31, CHLOROPLASTIC"/>
    <property type="match status" value="1"/>
</dbReference>
<dbReference type="InterPro" id="IPR034704">
    <property type="entry name" value="Ribosomal_bL28/bL31-like_sf"/>
</dbReference>